<organism evidence="1 2">
    <name type="scientific">Gigaspora margarita</name>
    <dbReference type="NCBI Taxonomy" id="4874"/>
    <lineage>
        <taxon>Eukaryota</taxon>
        <taxon>Fungi</taxon>
        <taxon>Fungi incertae sedis</taxon>
        <taxon>Mucoromycota</taxon>
        <taxon>Glomeromycotina</taxon>
        <taxon>Glomeromycetes</taxon>
        <taxon>Diversisporales</taxon>
        <taxon>Gigasporaceae</taxon>
        <taxon>Gigaspora</taxon>
    </lineage>
</organism>
<name>A0ABN7W9H4_GIGMA</name>
<keyword evidence="2" id="KW-1185">Reference proteome</keyword>
<dbReference type="EMBL" id="CAJVQB010035921">
    <property type="protein sequence ID" value="CAG8823219.1"/>
    <property type="molecule type" value="Genomic_DNA"/>
</dbReference>
<evidence type="ECO:0000313" key="2">
    <source>
        <dbReference type="Proteomes" id="UP000789901"/>
    </source>
</evidence>
<sequence>SRNYRAMTTIDVKEEEEELYLAINPKGNFVVEFVLLKNGGQVVFRMFKVIEKEKSNNKDHLDKDYDNSLSSKKLSLIKDFPKQLSFMKDQSNLIEPKNNILSWSIAVTDKLSSHNSHVRILAISCISIHDMTLDKFIEGTKKPEFTIAFIINEDYFIEKEELI</sequence>
<dbReference type="Proteomes" id="UP000789901">
    <property type="component" value="Unassembled WGS sequence"/>
</dbReference>
<reference evidence="1 2" key="1">
    <citation type="submission" date="2021-06" db="EMBL/GenBank/DDBJ databases">
        <authorList>
            <person name="Kallberg Y."/>
            <person name="Tangrot J."/>
            <person name="Rosling A."/>
        </authorList>
    </citation>
    <scope>NUCLEOTIDE SEQUENCE [LARGE SCALE GENOMIC DNA]</scope>
    <source>
        <strain evidence="1 2">120-4 pot B 10/14</strain>
    </source>
</reference>
<evidence type="ECO:0000313" key="1">
    <source>
        <dbReference type="EMBL" id="CAG8823219.1"/>
    </source>
</evidence>
<protein>
    <submittedName>
        <fullName evidence="1">9050_t:CDS:1</fullName>
    </submittedName>
</protein>
<gene>
    <name evidence="1" type="ORF">GMARGA_LOCUS28283</name>
</gene>
<comment type="caution">
    <text evidence="1">The sequence shown here is derived from an EMBL/GenBank/DDBJ whole genome shotgun (WGS) entry which is preliminary data.</text>
</comment>
<proteinExistence type="predicted"/>
<feature type="non-terminal residue" evidence="1">
    <location>
        <position position="1"/>
    </location>
</feature>
<accession>A0ABN7W9H4</accession>